<gene>
    <name evidence="2" type="ORF">QCA50_015300</name>
</gene>
<keyword evidence="3" id="KW-1185">Reference proteome</keyword>
<comment type="caution">
    <text evidence="2">The sequence shown here is derived from an EMBL/GenBank/DDBJ whole genome shotgun (WGS) entry which is preliminary data.</text>
</comment>
<evidence type="ECO:0000313" key="2">
    <source>
        <dbReference type="EMBL" id="KAK7681567.1"/>
    </source>
</evidence>
<dbReference type="AlphaFoldDB" id="A0AAW0FW91"/>
<dbReference type="Proteomes" id="UP001385951">
    <property type="component" value="Unassembled WGS sequence"/>
</dbReference>
<sequence>MLTSHASSIKLGKFLSMELRISRTSLTTILRHKPVPTQEISPCSPVSTSNLSESNSSTSSPTSSSSSHSSFDQAEQAEQQLKPLKLATWETENDILYTNECFPTKYGYYMDNPYAAEPIELAEGARIKIVDEISERMARVEELDTGKRGLVPQYILEDPLERLARLNTIDNEISLCHVETSAQADATPSGTSKYRHQHSMCLQQNVRDRVREMRKEQQSKSGSDPVRAHLLPRFNNQKVNFKEPNEDSESECVYRYANPVAPGPKVIIRRGYWSEPDKSVEPEIDPNPCWDEGWYETPTHLKIERKAKSKPAEVSIPIPTPPRKRDRIFSLVL</sequence>
<evidence type="ECO:0000313" key="3">
    <source>
        <dbReference type="Proteomes" id="UP001385951"/>
    </source>
</evidence>
<reference evidence="2 3" key="1">
    <citation type="submission" date="2022-09" db="EMBL/GenBank/DDBJ databases">
        <authorList>
            <person name="Palmer J.M."/>
        </authorList>
    </citation>
    <scope>NUCLEOTIDE SEQUENCE [LARGE SCALE GENOMIC DNA]</scope>
    <source>
        <strain evidence="2 3">DSM 7382</strain>
    </source>
</reference>
<accession>A0AAW0FW91</accession>
<name>A0AAW0FW91_9APHY</name>
<organism evidence="2 3">
    <name type="scientific">Cerrena zonata</name>
    <dbReference type="NCBI Taxonomy" id="2478898"/>
    <lineage>
        <taxon>Eukaryota</taxon>
        <taxon>Fungi</taxon>
        <taxon>Dikarya</taxon>
        <taxon>Basidiomycota</taxon>
        <taxon>Agaricomycotina</taxon>
        <taxon>Agaricomycetes</taxon>
        <taxon>Polyporales</taxon>
        <taxon>Cerrenaceae</taxon>
        <taxon>Cerrena</taxon>
    </lineage>
</organism>
<evidence type="ECO:0000256" key="1">
    <source>
        <dbReference type="SAM" id="MobiDB-lite"/>
    </source>
</evidence>
<feature type="compositionally biased region" description="Low complexity" evidence="1">
    <location>
        <begin position="44"/>
        <end position="70"/>
    </location>
</feature>
<protein>
    <submittedName>
        <fullName evidence="2">Uncharacterized protein</fullName>
    </submittedName>
</protein>
<dbReference type="EMBL" id="JASBNA010000040">
    <property type="protein sequence ID" value="KAK7681567.1"/>
    <property type="molecule type" value="Genomic_DNA"/>
</dbReference>
<feature type="region of interest" description="Disordered" evidence="1">
    <location>
        <begin position="37"/>
        <end position="77"/>
    </location>
</feature>
<proteinExistence type="predicted"/>